<evidence type="ECO:0000313" key="3">
    <source>
        <dbReference type="Proteomes" id="UP000001194"/>
    </source>
</evidence>
<feature type="compositionally biased region" description="Polar residues" evidence="1">
    <location>
        <begin position="303"/>
        <end position="313"/>
    </location>
</feature>
<accession>B0DDE7</accession>
<gene>
    <name evidence="2" type="ORF">LACBIDRAFT_327974</name>
</gene>
<dbReference type="KEGG" id="lbc:LACBIDRAFT_327974"/>
<keyword evidence="3" id="KW-1185">Reference proteome</keyword>
<dbReference type="EMBL" id="DS547104">
    <property type="protein sequence ID" value="EDR07597.1"/>
    <property type="molecule type" value="Genomic_DNA"/>
</dbReference>
<dbReference type="Proteomes" id="UP000001194">
    <property type="component" value="Unassembled WGS sequence"/>
</dbReference>
<organism evidence="3">
    <name type="scientific">Laccaria bicolor (strain S238N-H82 / ATCC MYA-4686)</name>
    <name type="common">Bicoloured deceiver</name>
    <name type="synonym">Laccaria laccata var. bicolor</name>
    <dbReference type="NCBI Taxonomy" id="486041"/>
    <lineage>
        <taxon>Eukaryota</taxon>
        <taxon>Fungi</taxon>
        <taxon>Dikarya</taxon>
        <taxon>Basidiomycota</taxon>
        <taxon>Agaricomycotina</taxon>
        <taxon>Agaricomycetes</taxon>
        <taxon>Agaricomycetidae</taxon>
        <taxon>Agaricales</taxon>
        <taxon>Agaricineae</taxon>
        <taxon>Hydnangiaceae</taxon>
        <taxon>Laccaria</taxon>
    </lineage>
</organism>
<dbReference type="GeneID" id="6077593"/>
<name>B0DDE7_LACBS</name>
<dbReference type="InParanoid" id="B0DDE7"/>
<evidence type="ECO:0000256" key="1">
    <source>
        <dbReference type="SAM" id="MobiDB-lite"/>
    </source>
</evidence>
<sequence>MLVIFNEYLLNIVILANHIILVFPAVPGVNHALGPRADRPSSISLPLLLSSSSSSPTQSHLDLLLTRISPTLSLSLSNELLVYAFVRRWLRYWCVIEESGDDVSGDRAGGSALACMTNLFESKRASMWFSMRMFWTTFLKLAHLRWIRRNLRVAARLRKVNGCAKTVDSRSTTTSSQEGILTVDQFRSPRIPLHDMLLIHPSLLPTPDNPDSFACSHPHLVAPHQGPWWCAAADGVAPSRYRFACIESLESNGGSADFKRYQEGGTHQLEPRRSKQRKMKKATYVVPGPGEAAAFTHPRGSPHRTTAQDLSSSPPNPAEYHPFQIVPKTSNMSQDFELNFPSPRLGAKSNTAQPHPFNKVHEDVPSSHIVQSKAIFTDLGGVKHRSQPRTQRIRCGHSAGDGVKTALYLIRAQHVTTLVVIACPVIFNNPTKGRPSLSIVSIAYTGYPSVQKLLYTPRSQPAIVSRCRQRRRPLTMLFDEVEDEGGAKRCLEFCYNIKTPVRLYLCNTNKSTVFSSRVTTIKCDRGSCDMQSRLPSCCVRSRLYPSIPRTPASSEHVYALDCKSSLRAYVIDTSQHAVRTCGCFLIQSKDDMYLSAPLPRAIFQGALDGATNAITSTYPNIASPFFPDVLEEIIGGSGTMTYLEHYNDPRMKTTLSFTLNPRRTRTGSVRTWNHPRTGAPRVHDWRLQTQGYNAQCLMNYLVAGSYISVIEIDAKGTTNEGMLGSLARNSLLSATDTSFTNVFTTR</sequence>
<protein>
    <submittedName>
        <fullName evidence="2">Predicted protein</fullName>
    </submittedName>
</protein>
<dbReference type="HOGENOM" id="CLU_372569_0_0_1"/>
<feature type="region of interest" description="Disordered" evidence="1">
    <location>
        <begin position="289"/>
        <end position="316"/>
    </location>
</feature>
<evidence type="ECO:0000313" key="2">
    <source>
        <dbReference type="EMBL" id="EDR07597.1"/>
    </source>
</evidence>
<dbReference type="RefSeq" id="XP_001881989.1">
    <property type="nucleotide sequence ID" value="XM_001881954.1"/>
</dbReference>
<dbReference type="AlphaFoldDB" id="B0DDE7"/>
<proteinExistence type="predicted"/>
<reference evidence="2 3" key="1">
    <citation type="journal article" date="2008" name="Nature">
        <title>The genome of Laccaria bicolor provides insights into mycorrhizal symbiosis.</title>
        <authorList>
            <person name="Martin F."/>
            <person name="Aerts A."/>
            <person name="Ahren D."/>
            <person name="Brun A."/>
            <person name="Danchin E.G.J."/>
            <person name="Duchaussoy F."/>
            <person name="Gibon J."/>
            <person name="Kohler A."/>
            <person name="Lindquist E."/>
            <person name="Pereda V."/>
            <person name="Salamov A."/>
            <person name="Shapiro H.J."/>
            <person name="Wuyts J."/>
            <person name="Blaudez D."/>
            <person name="Buee M."/>
            <person name="Brokstein P."/>
            <person name="Canbaeck B."/>
            <person name="Cohen D."/>
            <person name="Courty P.E."/>
            <person name="Coutinho P.M."/>
            <person name="Delaruelle C."/>
            <person name="Detter J.C."/>
            <person name="Deveau A."/>
            <person name="DiFazio S."/>
            <person name="Duplessis S."/>
            <person name="Fraissinet-Tachet L."/>
            <person name="Lucic E."/>
            <person name="Frey-Klett P."/>
            <person name="Fourrey C."/>
            <person name="Feussner I."/>
            <person name="Gay G."/>
            <person name="Grimwood J."/>
            <person name="Hoegger P.J."/>
            <person name="Jain P."/>
            <person name="Kilaru S."/>
            <person name="Labbe J."/>
            <person name="Lin Y.C."/>
            <person name="Legue V."/>
            <person name="Le Tacon F."/>
            <person name="Marmeisse R."/>
            <person name="Melayah D."/>
            <person name="Montanini B."/>
            <person name="Muratet M."/>
            <person name="Nehls U."/>
            <person name="Niculita-Hirzel H."/>
            <person name="Oudot-Le Secq M.P."/>
            <person name="Peter M."/>
            <person name="Quesneville H."/>
            <person name="Rajashekar B."/>
            <person name="Reich M."/>
            <person name="Rouhier N."/>
            <person name="Schmutz J."/>
            <person name="Yin T."/>
            <person name="Chalot M."/>
            <person name="Henrissat B."/>
            <person name="Kuees U."/>
            <person name="Lucas S."/>
            <person name="Van de Peer Y."/>
            <person name="Podila G.K."/>
            <person name="Polle A."/>
            <person name="Pukkila P.J."/>
            <person name="Richardson P.M."/>
            <person name="Rouze P."/>
            <person name="Sanders I.R."/>
            <person name="Stajich J.E."/>
            <person name="Tunlid A."/>
            <person name="Tuskan G."/>
            <person name="Grigoriev I.V."/>
        </authorList>
    </citation>
    <scope>NUCLEOTIDE SEQUENCE [LARGE SCALE GENOMIC DNA]</scope>
    <source>
        <strain evidence="3">S238N-H82 / ATCC MYA-4686</strain>
    </source>
</reference>